<dbReference type="PANTHER" id="PTHR30146">
    <property type="entry name" value="LACI-RELATED TRANSCRIPTIONAL REPRESSOR"/>
    <property type="match status" value="1"/>
</dbReference>
<protein>
    <submittedName>
        <fullName evidence="5">LacI family transcriptional regulator</fullName>
    </submittedName>
</protein>
<dbReference type="Pfam" id="PF00356">
    <property type="entry name" value="LacI"/>
    <property type="match status" value="1"/>
</dbReference>
<dbReference type="Proteomes" id="UP000239736">
    <property type="component" value="Unassembled WGS sequence"/>
</dbReference>
<keyword evidence="1" id="KW-0805">Transcription regulation</keyword>
<dbReference type="Gene3D" id="1.10.260.40">
    <property type="entry name" value="lambda repressor-like DNA-binding domains"/>
    <property type="match status" value="1"/>
</dbReference>
<dbReference type="InterPro" id="IPR000843">
    <property type="entry name" value="HTH_LacI"/>
</dbReference>
<evidence type="ECO:0000313" key="5">
    <source>
        <dbReference type="EMBL" id="PPB80953.1"/>
    </source>
</evidence>
<keyword evidence="3" id="KW-0804">Transcription</keyword>
<organism evidence="5 6">
    <name type="scientific">Albidovulum inexpectatum</name>
    <dbReference type="NCBI Taxonomy" id="196587"/>
    <lineage>
        <taxon>Bacteria</taxon>
        <taxon>Pseudomonadati</taxon>
        <taxon>Pseudomonadota</taxon>
        <taxon>Alphaproteobacteria</taxon>
        <taxon>Rhodobacterales</taxon>
        <taxon>Paracoccaceae</taxon>
        <taxon>Albidovulum</taxon>
    </lineage>
</organism>
<dbReference type="SMART" id="SM00354">
    <property type="entry name" value="HTH_LACI"/>
    <property type="match status" value="1"/>
</dbReference>
<dbReference type="Pfam" id="PF13377">
    <property type="entry name" value="Peripla_BP_3"/>
    <property type="match status" value="1"/>
</dbReference>
<comment type="caution">
    <text evidence="5">The sequence shown here is derived from an EMBL/GenBank/DDBJ whole genome shotgun (WGS) entry which is preliminary data.</text>
</comment>
<dbReference type="SUPFAM" id="SSF53822">
    <property type="entry name" value="Periplasmic binding protein-like I"/>
    <property type="match status" value="1"/>
</dbReference>
<dbReference type="InterPro" id="IPR046335">
    <property type="entry name" value="LacI/GalR-like_sensor"/>
</dbReference>
<accession>A0A2S5JHK9</accession>
<keyword evidence="6" id="KW-1185">Reference proteome</keyword>
<evidence type="ECO:0000256" key="1">
    <source>
        <dbReference type="ARBA" id="ARBA00023015"/>
    </source>
</evidence>
<dbReference type="GO" id="GO:0000976">
    <property type="term" value="F:transcription cis-regulatory region binding"/>
    <property type="evidence" value="ECO:0007669"/>
    <property type="project" value="TreeGrafter"/>
</dbReference>
<dbReference type="InterPro" id="IPR010982">
    <property type="entry name" value="Lambda_DNA-bd_dom_sf"/>
</dbReference>
<sequence>MTMADDTQRSGHVPTLADVARAARVSSATVSRCLNEPHRVTRQTRERVMRVVRELGYAPNFGARALAARRTDTFGAVIPTMDNAIFARGLQAFQEEMGRHGITLLVASSSYDPGLEQEQIRNLAARGVDGVMLIGHDRPEDSYRLLQRRGVPYVVTWSHDPSQPHPSIGFDNRKAMMALMEQVIRLGHRHVGLLSGVRYGNDRARLRAEGVAESMQRAGIAADNLTTVEARYSIDAGAAGFAQLMQRRPRPTVVVCGNDVLAAGALRQARAMGLNVPGDVSITGFDDIDLAEIVTPGLTTVHVPHRQMGRGAAEILMKLRDGQDPVPPVELKASILWRESLGAAP</sequence>
<feature type="domain" description="HTH lacI-type" evidence="4">
    <location>
        <begin position="14"/>
        <end position="68"/>
    </location>
</feature>
<reference evidence="5 6" key="1">
    <citation type="submission" date="2018-01" db="EMBL/GenBank/DDBJ databases">
        <title>Genomic Encyclopedia of Archaeal and Bacterial Type Strains, Phase II (KMG-II): from individual species to whole genera.</title>
        <authorList>
            <person name="Goeker M."/>
        </authorList>
    </citation>
    <scope>NUCLEOTIDE SEQUENCE [LARGE SCALE GENOMIC DNA]</scope>
    <source>
        <strain evidence="5 6">DSM 12048</strain>
    </source>
</reference>
<evidence type="ECO:0000313" key="6">
    <source>
        <dbReference type="Proteomes" id="UP000239736"/>
    </source>
</evidence>
<name>A0A2S5JHK9_9RHOB</name>
<evidence type="ECO:0000256" key="2">
    <source>
        <dbReference type="ARBA" id="ARBA00023125"/>
    </source>
</evidence>
<proteinExistence type="predicted"/>
<evidence type="ECO:0000256" key="3">
    <source>
        <dbReference type="ARBA" id="ARBA00023163"/>
    </source>
</evidence>
<dbReference type="SUPFAM" id="SSF47413">
    <property type="entry name" value="lambda repressor-like DNA-binding domains"/>
    <property type="match status" value="1"/>
</dbReference>
<keyword evidence="2" id="KW-0238">DNA-binding</keyword>
<dbReference type="PROSITE" id="PS50932">
    <property type="entry name" value="HTH_LACI_2"/>
    <property type="match status" value="1"/>
</dbReference>
<dbReference type="InterPro" id="IPR028082">
    <property type="entry name" value="Peripla_BP_I"/>
</dbReference>
<dbReference type="PANTHER" id="PTHR30146:SF33">
    <property type="entry name" value="TRANSCRIPTIONAL REGULATOR"/>
    <property type="match status" value="1"/>
</dbReference>
<dbReference type="AlphaFoldDB" id="A0A2S5JHK9"/>
<evidence type="ECO:0000259" key="4">
    <source>
        <dbReference type="PROSITE" id="PS50932"/>
    </source>
</evidence>
<dbReference type="OrthoDB" id="234496at2"/>
<dbReference type="CDD" id="cd06273">
    <property type="entry name" value="PBP1_LacI-like"/>
    <property type="match status" value="1"/>
</dbReference>
<dbReference type="CDD" id="cd01392">
    <property type="entry name" value="HTH_LacI"/>
    <property type="match status" value="1"/>
</dbReference>
<dbReference type="Gene3D" id="3.40.50.2300">
    <property type="match status" value="2"/>
</dbReference>
<dbReference type="EMBL" id="PRDS01000004">
    <property type="protein sequence ID" value="PPB80953.1"/>
    <property type="molecule type" value="Genomic_DNA"/>
</dbReference>
<gene>
    <name evidence="5" type="ORF">LV82_01686</name>
</gene>
<dbReference type="GO" id="GO:0003700">
    <property type="term" value="F:DNA-binding transcription factor activity"/>
    <property type="evidence" value="ECO:0007669"/>
    <property type="project" value="TreeGrafter"/>
</dbReference>